<dbReference type="InterPro" id="IPR005627">
    <property type="entry name" value="CutC-like"/>
</dbReference>
<comment type="caution">
    <text evidence="2">Once thought to be involved in copper homeostasis, experiments in E.coli have shown this is not the case.</text>
</comment>
<dbReference type="EMBL" id="JAENJH010000001">
    <property type="protein sequence ID" value="MBK1783911.1"/>
    <property type="molecule type" value="Genomic_DNA"/>
</dbReference>
<accession>A0A934V1U2</accession>
<comment type="caution">
    <text evidence="3">The sequence shown here is derived from an EMBL/GenBank/DDBJ whole genome shotgun (WGS) entry which is preliminary data.</text>
</comment>
<dbReference type="RefSeq" id="WP_200315551.1">
    <property type="nucleotide sequence ID" value="NZ_JAENJH010000001.1"/>
</dbReference>
<evidence type="ECO:0000313" key="3">
    <source>
        <dbReference type="EMBL" id="MBK1783911.1"/>
    </source>
</evidence>
<organism evidence="3 4">
    <name type="scientific">Prauserella cavernicola</name>
    <dbReference type="NCBI Taxonomy" id="2800127"/>
    <lineage>
        <taxon>Bacteria</taxon>
        <taxon>Bacillati</taxon>
        <taxon>Actinomycetota</taxon>
        <taxon>Actinomycetes</taxon>
        <taxon>Pseudonocardiales</taxon>
        <taxon>Pseudonocardiaceae</taxon>
        <taxon>Prauserella</taxon>
    </lineage>
</organism>
<proteinExistence type="inferred from homology"/>
<evidence type="ECO:0000313" key="4">
    <source>
        <dbReference type="Proteomes" id="UP000635245"/>
    </source>
</evidence>
<evidence type="ECO:0000256" key="2">
    <source>
        <dbReference type="HAMAP-Rule" id="MF_00795"/>
    </source>
</evidence>
<comment type="subcellular location">
    <subcellularLocation>
        <location evidence="2">Cytoplasm</location>
    </subcellularLocation>
</comment>
<keyword evidence="4" id="KW-1185">Reference proteome</keyword>
<dbReference type="GO" id="GO:0005737">
    <property type="term" value="C:cytoplasm"/>
    <property type="evidence" value="ECO:0007669"/>
    <property type="project" value="UniProtKB-SubCell"/>
</dbReference>
<name>A0A934V1U2_9PSEU</name>
<dbReference type="Gene3D" id="3.20.20.380">
    <property type="entry name" value="Copper homeostasis (CutC) domain"/>
    <property type="match status" value="1"/>
</dbReference>
<dbReference type="GO" id="GO:0005507">
    <property type="term" value="F:copper ion binding"/>
    <property type="evidence" value="ECO:0007669"/>
    <property type="project" value="TreeGrafter"/>
</dbReference>
<dbReference type="Proteomes" id="UP000635245">
    <property type="component" value="Unassembled WGS sequence"/>
</dbReference>
<dbReference type="InterPro" id="IPR036822">
    <property type="entry name" value="CutC-like_dom_sf"/>
</dbReference>
<dbReference type="PANTHER" id="PTHR12598:SF0">
    <property type="entry name" value="COPPER HOMEOSTASIS PROTEIN CUTC HOMOLOG"/>
    <property type="match status" value="1"/>
</dbReference>
<comment type="similarity">
    <text evidence="1 2">Belongs to the CutC family.</text>
</comment>
<dbReference type="Pfam" id="PF03932">
    <property type="entry name" value="CutC"/>
    <property type="match status" value="1"/>
</dbReference>
<dbReference type="HAMAP" id="MF_00795">
    <property type="entry name" value="CutC"/>
    <property type="match status" value="1"/>
</dbReference>
<dbReference type="PANTHER" id="PTHR12598">
    <property type="entry name" value="COPPER HOMEOSTASIS PROTEIN CUTC"/>
    <property type="match status" value="1"/>
</dbReference>
<dbReference type="SUPFAM" id="SSF110395">
    <property type="entry name" value="CutC-like"/>
    <property type="match status" value="1"/>
</dbReference>
<keyword evidence="2" id="KW-0963">Cytoplasm</keyword>
<gene>
    <name evidence="2" type="primary">cutC</name>
    <name evidence="3" type="ORF">JHE00_06170</name>
</gene>
<sequence length="254" mass="25222">MPVRVEISVESAAGARIAERAGAARVELCSGLADGGLTPSAGLVEASAELIETHVLVRPRPGDFRYTAEEIAVMVRDIEHARAHGAAGVVVGALDASGALAPACQELVAAADGLPVTLHRAIDVSADPVAVLDAAIAWGFARVLTSGGAPTAVAGAEVIRALAERAAGRLAVMACGGVRPNNARQVVAATGVADLHAAPRTPTGTSGLGDVSFAGAGVPEGHDRFETDAAAVGALCELFRDPGSAAVAPEHGGS</sequence>
<evidence type="ECO:0000256" key="1">
    <source>
        <dbReference type="ARBA" id="ARBA00007768"/>
    </source>
</evidence>
<reference evidence="3" key="1">
    <citation type="submission" date="2020-12" db="EMBL/GenBank/DDBJ databases">
        <title>Prauserella sp. ASG 168, a novel actinomycete isolated from cave rock.</title>
        <authorList>
            <person name="Suriyachadkun C."/>
        </authorList>
    </citation>
    <scope>NUCLEOTIDE SEQUENCE</scope>
    <source>
        <strain evidence="3">ASG 168</strain>
    </source>
</reference>
<protein>
    <recommendedName>
        <fullName evidence="2">PF03932 family protein CutC</fullName>
    </recommendedName>
</protein>
<dbReference type="AlphaFoldDB" id="A0A934V1U2"/>